<feature type="domain" description="DNA methylase N-4/N-6" evidence="5">
    <location>
        <begin position="500"/>
        <end position="648"/>
    </location>
</feature>
<comment type="similarity">
    <text evidence="1">Belongs to the N(4)/N(6)-methyltransferase family.</text>
</comment>
<dbReference type="InterPro" id="IPR002052">
    <property type="entry name" value="DNA_methylase_N6_adenine_CS"/>
</dbReference>
<feature type="domain" description="DNA methylase N-4/N-6" evidence="5">
    <location>
        <begin position="69"/>
        <end position="163"/>
    </location>
</feature>
<reference evidence="7" key="1">
    <citation type="journal article" date="2019" name="Int. J. Syst. Evol. Microbiol.">
        <title>The Global Catalogue of Microorganisms (GCM) 10K type strain sequencing project: providing services to taxonomists for standard genome sequencing and annotation.</title>
        <authorList>
            <consortium name="The Broad Institute Genomics Platform"/>
            <consortium name="The Broad Institute Genome Sequencing Center for Infectious Disease"/>
            <person name="Wu L."/>
            <person name="Ma J."/>
        </authorList>
    </citation>
    <scope>NUCLEOTIDE SEQUENCE [LARGE SCALE GENOMIC DNA]</scope>
    <source>
        <strain evidence="7">CCUG 37257</strain>
    </source>
</reference>
<evidence type="ECO:0000313" key="6">
    <source>
        <dbReference type="EMBL" id="MFC4660779.1"/>
    </source>
</evidence>
<evidence type="ECO:0000259" key="5">
    <source>
        <dbReference type="Pfam" id="PF01555"/>
    </source>
</evidence>
<dbReference type="EMBL" id="JBHSFT010000001">
    <property type="protein sequence ID" value="MFC4660779.1"/>
    <property type="molecule type" value="Genomic_DNA"/>
</dbReference>
<dbReference type="InterPro" id="IPR029063">
    <property type="entry name" value="SAM-dependent_MTases_sf"/>
</dbReference>
<comment type="caution">
    <text evidence="6">The sequence shown here is derived from an EMBL/GenBank/DDBJ whole genome shotgun (WGS) entry which is preliminary data.</text>
</comment>
<dbReference type="GO" id="GO:0032259">
    <property type="term" value="P:methylation"/>
    <property type="evidence" value="ECO:0007669"/>
    <property type="project" value="UniProtKB-KW"/>
</dbReference>
<evidence type="ECO:0000313" key="7">
    <source>
        <dbReference type="Proteomes" id="UP001595988"/>
    </source>
</evidence>
<accession>A0ABV9JSX2</accession>
<dbReference type="Pfam" id="PF01555">
    <property type="entry name" value="N6_N4_Mtase"/>
    <property type="match status" value="2"/>
</dbReference>
<sequence>MTEENEQLSFTEEQSKADNDPVVCLGMTFNNEDERREYFRNELRRKLPEMKNIEGFPIGEDEDIIALSDPPYYTACPNPWLSEFIDLWEKTKETKEKNYKRVPFVTDVSEGKNDPLYKIPSYFTKVPPKAIIRYIIHYTNPGDIILDAFSGSGMTGLAANLCGDLNYLNSMGYTIDNENNVVQDGEIVSKLGERKAILADLSPAATFTSSIVSQKLKTEVNDVNKLQIAEFINEKIAPLYVTKINDEEVEFDYTVWSYWGECNNCSHSFRLFDYIIDWDKQEMKNVYKCPNCGAIIESDKQQKAFNIEFDPVLQKTINQAKSSLALISYKKGNKTIRIEPKPFDFDKLININYKEVTLIPEELPYMHLSHERNNLIKYWGFSHVNHFYSNRNYYAFDQLVKYCFKNNDRLGLFALISILENNGTKRNRFYVDKRRSKGSPVGPLSNTLYVPNMFVETNVAKKTIQRLDQVVKQKNSWGKGVSIVTNQSATNLAQVPQDSVDFIFTDPPFGGNINYSEQNYLSEWWLKVKTNNKNEVITNKAQYKNVKEYQTLMAGVFKEYYRVLKPNHWIVVEFHNSSNLIWNAIQQSLETAGFIVANVSILDKKHDTMHQGHKSAAVNKDLVIAAYKSNDRLRDRLKENRSDTENVWIFVENHLSNFPVIKIKNNQVEPILERKNFMLFDRMVAFYVQKGLPIPMSAADFYRGLSERYSERFGMYFLQEQALEFDKRKINLDKMGQIEFFINDERSAIEYLKQLLITKPKTYKQIHPDFIKEIQHISKHEFLPELNYLLQQNFLQYEGKGPVPKQIITYLRRTYKDLRGLDPSDKKIIEKAMHRWYVPDPNKQADLEKLREKALLREFYGYLNELEGNKKKLKNFRTEAIRAGFKKAYSEKDFDKIVKVGERLPEKVIQEDDKLLMYYDNACIRLGL</sequence>
<evidence type="ECO:0000256" key="3">
    <source>
        <dbReference type="ARBA" id="ARBA00022679"/>
    </source>
</evidence>
<keyword evidence="7" id="KW-1185">Reference proteome</keyword>
<name>A0ABV9JSX2_9BACI</name>
<organism evidence="6 7">
    <name type="scientific">Oceanobacillus aidingensis</name>
    <dbReference type="NCBI Taxonomy" id="645964"/>
    <lineage>
        <taxon>Bacteria</taxon>
        <taxon>Bacillati</taxon>
        <taxon>Bacillota</taxon>
        <taxon>Bacilli</taxon>
        <taxon>Bacillales</taxon>
        <taxon>Bacillaceae</taxon>
        <taxon>Oceanobacillus</taxon>
    </lineage>
</organism>
<dbReference type="PROSITE" id="PS00092">
    <property type="entry name" value="N6_MTASE"/>
    <property type="match status" value="1"/>
</dbReference>
<protein>
    <submittedName>
        <fullName evidence="6">DNA methyltransferase</fullName>
    </submittedName>
</protein>
<keyword evidence="4" id="KW-0680">Restriction system</keyword>
<keyword evidence="3" id="KW-0808">Transferase</keyword>
<dbReference type="RefSeq" id="WP_379542084.1">
    <property type="nucleotide sequence ID" value="NZ_JBHSFT010000001.1"/>
</dbReference>
<dbReference type="GO" id="GO:0008168">
    <property type="term" value="F:methyltransferase activity"/>
    <property type="evidence" value="ECO:0007669"/>
    <property type="project" value="UniProtKB-KW"/>
</dbReference>
<keyword evidence="2 6" id="KW-0489">Methyltransferase</keyword>
<evidence type="ECO:0000256" key="4">
    <source>
        <dbReference type="ARBA" id="ARBA00022747"/>
    </source>
</evidence>
<dbReference type="Proteomes" id="UP001595988">
    <property type="component" value="Unassembled WGS sequence"/>
</dbReference>
<dbReference type="Gene3D" id="3.40.50.150">
    <property type="entry name" value="Vaccinia Virus protein VP39"/>
    <property type="match status" value="2"/>
</dbReference>
<evidence type="ECO:0000256" key="2">
    <source>
        <dbReference type="ARBA" id="ARBA00022603"/>
    </source>
</evidence>
<dbReference type="InterPro" id="IPR002941">
    <property type="entry name" value="DNA_methylase_N4/N6"/>
</dbReference>
<proteinExistence type="inferred from homology"/>
<dbReference type="SUPFAM" id="SSF53335">
    <property type="entry name" value="S-adenosyl-L-methionine-dependent methyltransferases"/>
    <property type="match status" value="2"/>
</dbReference>
<evidence type="ECO:0000256" key="1">
    <source>
        <dbReference type="ARBA" id="ARBA00006594"/>
    </source>
</evidence>
<gene>
    <name evidence="6" type="ORF">ACFO3P_00835</name>
</gene>